<evidence type="ECO:0008006" key="5">
    <source>
        <dbReference type="Google" id="ProtNLM"/>
    </source>
</evidence>
<name>A0A5C3NIT0_9AGAM</name>
<sequence length="100" mass="11515">MLRCSASILKGTRPVLLWLRVLDGFAMAATRTRSRSQFHGSSPRPGVARVLRTSTQDHLRPRRKRYLCHLPRLILSTSCSWRAYNVDSIAQAFRVRHDVQ</sequence>
<evidence type="ECO:0000313" key="4">
    <source>
        <dbReference type="Proteomes" id="UP000305948"/>
    </source>
</evidence>
<dbReference type="AlphaFoldDB" id="A0A5C3NIT0"/>
<feature type="chain" id="PRO_5022825495" description="Secreted protein" evidence="2">
    <location>
        <begin position="29"/>
        <end position="100"/>
    </location>
</feature>
<evidence type="ECO:0000256" key="2">
    <source>
        <dbReference type="SAM" id="SignalP"/>
    </source>
</evidence>
<keyword evidence="4" id="KW-1185">Reference proteome</keyword>
<protein>
    <recommendedName>
        <fullName evidence="5">Secreted protein</fullName>
    </recommendedName>
</protein>
<gene>
    <name evidence="3" type="ORF">OE88DRAFT_156408</name>
</gene>
<feature type="region of interest" description="Disordered" evidence="1">
    <location>
        <begin position="33"/>
        <end position="56"/>
    </location>
</feature>
<organism evidence="3 4">
    <name type="scientific">Heliocybe sulcata</name>
    <dbReference type="NCBI Taxonomy" id="5364"/>
    <lineage>
        <taxon>Eukaryota</taxon>
        <taxon>Fungi</taxon>
        <taxon>Dikarya</taxon>
        <taxon>Basidiomycota</taxon>
        <taxon>Agaricomycotina</taxon>
        <taxon>Agaricomycetes</taxon>
        <taxon>Gloeophyllales</taxon>
        <taxon>Gloeophyllaceae</taxon>
        <taxon>Heliocybe</taxon>
    </lineage>
</organism>
<reference evidence="3 4" key="1">
    <citation type="journal article" date="2019" name="Nat. Ecol. Evol.">
        <title>Megaphylogeny resolves global patterns of mushroom evolution.</title>
        <authorList>
            <person name="Varga T."/>
            <person name="Krizsan K."/>
            <person name="Foldi C."/>
            <person name="Dima B."/>
            <person name="Sanchez-Garcia M."/>
            <person name="Sanchez-Ramirez S."/>
            <person name="Szollosi G.J."/>
            <person name="Szarkandi J.G."/>
            <person name="Papp V."/>
            <person name="Albert L."/>
            <person name="Andreopoulos W."/>
            <person name="Angelini C."/>
            <person name="Antonin V."/>
            <person name="Barry K.W."/>
            <person name="Bougher N.L."/>
            <person name="Buchanan P."/>
            <person name="Buyck B."/>
            <person name="Bense V."/>
            <person name="Catcheside P."/>
            <person name="Chovatia M."/>
            <person name="Cooper J."/>
            <person name="Damon W."/>
            <person name="Desjardin D."/>
            <person name="Finy P."/>
            <person name="Geml J."/>
            <person name="Haridas S."/>
            <person name="Hughes K."/>
            <person name="Justo A."/>
            <person name="Karasinski D."/>
            <person name="Kautmanova I."/>
            <person name="Kiss B."/>
            <person name="Kocsube S."/>
            <person name="Kotiranta H."/>
            <person name="LaButti K.M."/>
            <person name="Lechner B.E."/>
            <person name="Liimatainen K."/>
            <person name="Lipzen A."/>
            <person name="Lukacs Z."/>
            <person name="Mihaltcheva S."/>
            <person name="Morgado L.N."/>
            <person name="Niskanen T."/>
            <person name="Noordeloos M.E."/>
            <person name="Ohm R.A."/>
            <person name="Ortiz-Santana B."/>
            <person name="Ovrebo C."/>
            <person name="Racz N."/>
            <person name="Riley R."/>
            <person name="Savchenko A."/>
            <person name="Shiryaev A."/>
            <person name="Soop K."/>
            <person name="Spirin V."/>
            <person name="Szebenyi C."/>
            <person name="Tomsovsky M."/>
            <person name="Tulloss R.E."/>
            <person name="Uehling J."/>
            <person name="Grigoriev I.V."/>
            <person name="Vagvolgyi C."/>
            <person name="Papp T."/>
            <person name="Martin F.M."/>
            <person name="Miettinen O."/>
            <person name="Hibbett D.S."/>
            <person name="Nagy L.G."/>
        </authorList>
    </citation>
    <scope>NUCLEOTIDE SEQUENCE [LARGE SCALE GENOMIC DNA]</scope>
    <source>
        <strain evidence="3 4">OMC1185</strain>
    </source>
</reference>
<feature type="signal peptide" evidence="2">
    <location>
        <begin position="1"/>
        <end position="28"/>
    </location>
</feature>
<accession>A0A5C3NIT0</accession>
<dbReference type="EMBL" id="ML213503">
    <property type="protein sequence ID" value="TFK57624.1"/>
    <property type="molecule type" value="Genomic_DNA"/>
</dbReference>
<dbReference type="Proteomes" id="UP000305948">
    <property type="component" value="Unassembled WGS sequence"/>
</dbReference>
<evidence type="ECO:0000313" key="3">
    <source>
        <dbReference type="EMBL" id="TFK57624.1"/>
    </source>
</evidence>
<proteinExistence type="predicted"/>
<evidence type="ECO:0000256" key="1">
    <source>
        <dbReference type="SAM" id="MobiDB-lite"/>
    </source>
</evidence>
<keyword evidence="2" id="KW-0732">Signal</keyword>